<evidence type="ECO:0000313" key="2">
    <source>
        <dbReference type="EMBL" id="TVT99375.1"/>
    </source>
</evidence>
<comment type="caution">
    <text evidence="2">The sequence shown here is derived from an EMBL/GenBank/DDBJ whole genome shotgun (WGS) entry which is preliminary data.</text>
</comment>
<gene>
    <name evidence="2" type="ORF">EJB05_55263</name>
</gene>
<protein>
    <submittedName>
        <fullName evidence="2">Uncharacterized protein</fullName>
    </submittedName>
</protein>
<dbReference type="Gramene" id="TVT99375">
    <property type="protein sequence ID" value="TVT99375"/>
    <property type="gene ID" value="EJB05_55263"/>
</dbReference>
<sequence>MQDRSLRRTRSTAMAFCNGQAISGVDVIDMQPLVLNAPSRRHVGSRMLPLFVPVDISIADTSEDDMYHVWFALINWIQVPALRKAQTEVDSISDPPRNSDPKEALSKLN</sequence>
<feature type="compositionally biased region" description="Basic and acidic residues" evidence="1">
    <location>
        <begin position="97"/>
        <end position="109"/>
    </location>
</feature>
<dbReference type="AlphaFoldDB" id="A0A5J9SK42"/>
<evidence type="ECO:0000313" key="3">
    <source>
        <dbReference type="Proteomes" id="UP000324897"/>
    </source>
</evidence>
<keyword evidence="3" id="KW-1185">Reference proteome</keyword>
<reference evidence="2 3" key="1">
    <citation type="journal article" date="2019" name="Sci. Rep.">
        <title>A high-quality genome of Eragrostis curvula grass provides insights into Poaceae evolution and supports new strategies to enhance forage quality.</title>
        <authorList>
            <person name="Carballo J."/>
            <person name="Santos B.A.C.M."/>
            <person name="Zappacosta D."/>
            <person name="Garbus I."/>
            <person name="Selva J.P."/>
            <person name="Gallo C.A."/>
            <person name="Diaz A."/>
            <person name="Albertini E."/>
            <person name="Caccamo M."/>
            <person name="Echenique V."/>
        </authorList>
    </citation>
    <scope>NUCLEOTIDE SEQUENCE [LARGE SCALE GENOMIC DNA]</scope>
    <source>
        <strain evidence="3">cv. Victoria</strain>
        <tissue evidence="2">Leaf</tissue>
    </source>
</reference>
<dbReference type="EMBL" id="RWGY01000723">
    <property type="protein sequence ID" value="TVT99375.1"/>
    <property type="molecule type" value="Genomic_DNA"/>
</dbReference>
<name>A0A5J9SK42_9POAL</name>
<feature type="non-terminal residue" evidence="2">
    <location>
        <position position="1"/>
    </location>
</feature>
<evidence type="ECO:0000256" key="1">
    <source>
        <dbReference type="SAM" id="MobiDB-lite"/>
    </source>
</evidence>
<proteinExistence type="predicted"/>
<organism evidence="2 3">
    <name type="scientific">Eragrostis curvula</name>
    <name type="common">weeping love grass</name>
    <dbReference type="NCBI Taxonomy" id="38414"/>
    <lineage>
        <taxon>Eukaryota</taxon>
        <taxon>Viridiplantae</taxon>
        <taxon>Streptophyta</taxon>
        <taxon>Embryophyta</taxon>
        <taxon>Tracheophyta</taxon>
        <taxon>Spermatophyta</taxon>
        <taxon>Magnoliopsida</taxon>
        <taxon>Liliopsida</taxon>
        <taxon>Poales</taxon>
        <taxon>Poaceae</taxon>
        <taxon>PACMAD clade</taxon>
        <taxon>Chloridoideae</taxon>
        <taxon>Eragrostideae</taxon>
        <taxon>Eragrostidinae</taxon>
        <taxon>Eragrostis</taxon>
    </lineage>
</organism>
<dbReference type="Proteomes" id="UP000324897">
    <property type="component" value="Unassembled WGS sequence"/>
</dbReference>
<accession>A0A5J9SK42</accession>
<feature type="region of interest" description="Disordered" evidence="1">
    <location>
        <begin position="87"/>
        <end position="109"/>
    </location>
</feature>